<proteinExistence type="predicted"/>
<comment type="caution">
    <text evidence="1">The sequence shown here is derived from an EMBL/GenBank/DDBJ whole genome shotgun (WGS) entry which is preliminary data.</text>
</comment>
<name>A0ACC2W5J1_9TREE</name>
<dbReference type="EMBL" id="JASBWR010000030">
    <property type="protein sequence ID" value="KAJ9106504.1"/>
    <property type="molecule type" value="Genomic_DNA"/>
</dbReference>
<protein>
    <submittedName>
        <fullName evidence="1">Uncharacterized protein</fullName>
    </submittedName>
</protein>
<evidence type="ECO:0000313" key="2">
    <source>
        <dbReference type="Proteomes" id="UP001241377"/>
    </source>
</evidence>
<organism evidence="1 2">
    <name type="scientific">Naganishia cerealis</name>
    <dbReference type="NCBI Taxonomy" id="610337"/>
    <lineage>
        <taxon>Eukaryota</taxon>
        <taxon>Fungi</taxon>
        <taxon>Dikarya</taxon>
        <taxon>Basidiomycota</taxon>
        <taxon>Agaricomycotina</taxon>
        <taxon>Tremellomycetes</taxon>
        <taxon>Filobasidiales</taxon>
        <taxon>Filobasidiaceae</taxon>
        <taxon>Naganishia</taxon>
    </lineage>
</organism>
<sequence>MFSLKAIRTSRPVFRNTNVWASPVKFTPMRFYSAAHSGSVKELTELPGFFDFIKKENVSVVDFYATWCGPCKALEPIYNMFAERIPEVQFGRVDVDEAQDIATEYAISAMPTCLIFKDGENVGKIVGADPHKLLEMIQEHANVDLKSIR</sequence>
<keyword evidence="2" id="KW-1185">Reference proteome</keyword>
<reference evidence="1" key="1">
    <citation type="submission" date="2023-04" db="EMBL/GenBank/DDBJ databases">
        <title>Draft Genome sequencing of Naganishia species isolated from polar environments using Oxford Nanopore Technology.</title>
        <authorList>
            <person name="Leo P."/>
            <person name="Venkateswaran K."/>
        </authorList>
    </citation>
    <scope>NUCLEOTIDE SEQUENCE</scope>
    <source>
        <strain evidence="1">MNA-CCFEE 5261</strain>
    </source>
</reference>
<dbReference type="Proteomes" id="UP001241377">
    <property type="component" value="Unassembled WGS sequence"/>
</dbReference>
<evidence type="ECO:0000313" key="1">
    <source>
        <dbReference type="EMBL" id="KAJ9106504.1"/>
    </source>
</evidence>
<accession>A0ACC2W5J1</accession>
<gene>
    <name evidence="1" type="ORF">QFC19_003234</name>
</gene>